<evidence type="ECO:0000256" key="1">
    <source>
        <dbReference type="ARBA" id="ARBA00022679"/>
    </source>
</evidence>
<name>A0A1A9KBZ9_9PSED</name>
<dbReference type="Proteomes" id="UP000077748">
    <property type="component" value="Chromosome"/>
</dbReference>
<dbReference type="InterPro" id="IPR003673">
    <property type="entry name" value="CoA-Trfase_fam_III"/>
</dbReference>
<dbReference type="Pfam" id="PF02515">
    <property type="entry name" value="CoA_transf_3"/>
    <property type="match status" value="1"/>
</dbReference>
<proteinExistence type="predicted"/>
<dbReference type="InterPro" id="IPR023606">
    <property type="entry name" value="CoA-Trfase_III_dom_1_sf"/>
</dbReference>
<reference evidence="2 3" key="1">
    <citation type="submission" date="2016-05" db="EMBL/GenBank/DDBJ databases">
        <title>Genome Sequence of Pseudomonas citronellolis Strain SJTE-3, an Estrogens and Persistent Organic Pollutants degradation strain.</title>
        <authorList>
            <person name="Liang R."/>
        </authorList>
    </citation>
    <scope>NUCLEOTIDE SEQUENCE [LARGE SCALE GENOMIC DNA]</scope>
    <source>
        <strain evidence="2 3">SJTE-3</strain>
    </source>
</reference>
<dbReference type="InterPro" id="IPR044855">
    <property type="entry name" value="CoA-Trfase_III_dom3_sf"/>
</dbReference>
<dbReference type="SUPFAM" id="SSF89796">
    <property type="entry name" value="CoA-transferase family III (CaiB/BaiF)"/>
    <property type="match status" value="1"/>
</dbReference>
<protein>
    <submittedName>
        <fullName evidence="2">Carnitine dehydratase</fullName>
    </submittedName>
</protein>
<gene>
    <name evidence="2" type="ORF">A9C11_13935</name>
</gene>
<dbReference type="GO" id="GO:0008410">
    <property type="term" value="F:CoA-transferase activity"/>
    <property type="evidence" value="ECO:0007669"/>
    <property type="project" value="TreeGrafter"/>
</dbReference>
<sequence>MMAGALEGLRVIDASRVLAGPFAAQILADHGADVVKVEGPEGDECRGFGPPFVEGSAAYFNAVNRNKRAITLDMGSEAGREVFWTLLENADVLIENFKASTLRAWGIESPLEITRRLPRLVHCRITGFGDDGPLGELPGYDAVVQALSGLMSINGEPGRLPVRLGSPIVDMCTGMNAALAALLALHERNGSGRGQMADVALYDSGVSMAHPYLANFLASKVPPKPVGNGHPNIVPYDLFETAGAPIFVAVANNRQFRLLAQLLGAPGLADDARYASNGLRVENRAALEVELKSLFRQVRGEAFGEELLRKGVPAAAILDVGTVAQAPHTLHRQMVMHEEGYSGPGIPVKLARTPGALRRRPPRLDEHRDEVLMAYGFSAAQIKALAERGVFGAEREP</sequence>
<dbReference type="PANTHER" id="PTHR48207">
    <property type="entry name" value="SUCCINATE--HYDROXYMETHYLGLUTARATE COA-TRANSFERASE"/>
    <property type="match status" value="1"/>
</dbReference>
<dbReference type="Gene3D" id="3.40.50.10540">
    <property type="entry name" value="Crotonobetainyl-coa:carnitine coa-transferase, domain 1"/>
    <property type="match status" value="1"/>
</dbReference>
<dbReference type="InterPro" id="IPR050483">
    <property type="entry name" value="CoA-transferase_III_domain"/>
</dbReference>
<accession>A0A1A9KBZ9</accession>
<dbReference type="EMBL" id="CP015878">
    <property type="protein sequence ID" value="ANI15018.1"/>
    <property type="molecule type" value="Genomic_DNA"/>
</dbReference>
<organism evidence="2 3">
    <name type="scientific">Pseudomonas citronellolis</name>
    <dbReference type="NCBI Taxonomy" id="53408"/>
    <lineage>
        <taxon>Bacteria</taxon>
        <taxon>Pseudomonadati</taxon>
        <taxon>Pseudomonadota</taxon>
        <taxon>Gammaproteobacteria</taxon>
        <taxon>Pseudomonadales</taxon>
        <taxon>Pseudomonadaceae</taxon>
        <taxon>Pseudomonas</taxon>
    </lineage>
</organism>
<dbReference type="AlphaFoldDB" id="A0A1A9KBZ9"/>
<keyword evidence="1" id="KW-0808">Transferase</keyword>
<dbReference type="PANTHER" id="PTHR48207:SF3">
    <property type="entry name" value="SUCCINATE--HYDROXYMETHYLGLUTARATE COA-TRANSFERASE"/>
    <property type="match status" value="1"/>
</dbReference>
<evidence type="ECO:0000313" key="2">
    <source>
        <dbReference type="EMBL" id="ANI15018.1"/>
    </source>
</evidence>
<evidence type="ECO:0000313" key="3">
    <source>
        <dbReference type="Proteomes" id="UP000077748"/>
    </source>
</evidence>
<dbReference type="Gene3D" id="3.30.1540.10">
    <property type="entry name" value="formyl-coa transferase, domain 3"/>
    <property type="match status" value="1"/>
</dbReference>